<reference evidence="1 2" key="1">
    <citation type="submission" date="2014-07" db="EMBL/GenBank/DDBJ databases">
        <title>Methanogenic archaea and the global carbon cycle.</title>
        <authorList>
            <person name="Henriksen J.R."/>
            <person name="Luke J."/>
            <person name="Reinhart S."/>
            <person name="Benedict M.N."/>
            <person name="Youngblut N.D."/>
            <person name="Metcalf M.E."/>
            <person name="Whitaker R.J."/>
            <person name="Metcalf W.W."/>
        </authorList>
    </citation>
    <scope>NUCLEOTIDE SEQUENCE [LARGE SCALE GENOMIC DNA]</scope>
    <source>
        <strain evidence="1 2">C2J</strain>
    </source>
</reference>
<dbReference type="KEGG" id="msj:MSSAC_2593"/>
<name>A0A0E3PNI2_9EURY</name>
<gene>
    <name evidence="1" type="ORF">MSSAC_2593</name>
</gene>
<evidence type="ECO:0000313" key="1">
    <source>
        <dbReference type="EMBL" id="AKB37183.1"/>
    </source>
</evidence>
<protein>
    <submittedName>
        <fullName evidence="1">Uncharacterized protein</fullName>
    </submittedName>
</protein>
<dbReference type="AlphaFoldDB" id="A0A0E3PNI2"/>
<accession>A0A0E3PNI2</accession>
<sequence length="38" mass="4462">MKANMWISFSTEMEVWGGHQVLLYAREGGWWDAYKIGL</sequence>
<dbReference type="Proteomes" id="UP000033123">
    <property type="component" value="Chromosome"/>
</dbReference>
<organism evidence="1 2">
    <name type="scientific">Methanosarcina siciliae C2J</name>
    <dbReference type="NCBI Taxonomy" id="1434118"/>
    <lineage>
        <taxon>Archaea</taxon>
        <taxon>Methanobacteriati</taxon>
        <taxon>Methanobacteriota</taxon>
        <taxon>Stenosarchaea group</taxon>
        <taxon>Methanomicrobia</taxon>
        <taxon>Methanosarcinales</taxon>
        <taxon>Methanosarcinaceae</taxon>
        <taxon>Methanosarcina</taxon>
    </lineage>
</organism>
<evidence type="ECO:0000313" key="2">
    <source>
        <dbReference type="Proteomes" id="UP000033123"/>
    </source>
</evidence>
<dbReference type="PATRIC" id="fig|1434118.4.peg.3367"/>
<proteinExistence type="predicted"/>
<dbReference type="STRING" id="1434118.MSSAC_2593"/>
<dbReference type="EMBL" id="CP009508">
    <property type="protein sequence ID" value="AKB37183.1"/>
    <property type="molecule type" value="Genomic_DNA"/>
</dbReference>
<dbReference type="HOGENOM" id="CLU_3323031_0_0_2"/>